<dbReference type="EMBL" id="LIYD01000005">
    <property type="protein sequence ID" value="KOS08240.1"/>
    <property type="molecule type" value="Genomic_DNA"/>
</dbReference>
<proteinExistence type="predicted"/>
<dbReference type="AlphaFoldDB" id="A0A0M9VJX5"/>
<dbReference type="InterPro" id="IPR036291">
    <property type="entry name" value="NAD(P)-bd_dom_sf"/>
</dbReference>
<dbReference type="InterPro" id="IPR020843">
    <property type="entry name" value="ER"/>
</dbReference>
<evidence type="ECO:0000313" key="4">
    <source>
        <dbReference type="Proteomes" id="UP000037755"/>
    </source>
</evidence>
<dbReference type="Gene3D" id="3.40.50.720">
    <property type="entry name" value="NAD(P)-binding Rossmann-like Domain"/>
    <property type="match status" value="1"/>
</dbReference>
<dbReference type="SUPFAM" id="SSF50129">
    <property type="entry name" value="GroES-like"/>
    <property type="match status" value="1"/>
</dbReference>
<dbReference type="SMART" id="SM00829">
    <property type="entry name" value="PKS_ER"/>
    <property type="match status" value="1"/>
</dbReference>
<dbReference type="InterPro" id="IPR013149">
    <property type="entry name" value="ADH-like_C"/>
</dbReference>
<keyword evidence="1" id="KW-0521">NADP</keyword>
<reference evidence="3 4" key="1">
    <citation type="submission" date="2015-08" db="EMBL/GenBank/DDBJ databases">
        <title>Whole genome sequence of Flavobacterium akiainvivens IK-1T, from decaying Wikstroemia oahuensis, an endemic Hawaiian shrub.</title>
        <authorList>
            <person name="Wan X."/>
            <person name="Hou S."/>
            <person name="Saito J."/>
            <person name="Donachie S."/>
        </authorList>
    </citation>
    <scope>NUCLEOTIDE SEQUENCE [LARGE SCALE GENOMIC DNA]</scope>
    <source>
        <strain evidence="3 4">IK-1</strain>
    </source>
</reference>
<dbReference type="InterPro" id="IPR051603">
    <property type="entry name" value="Zinc-ADH_QOR/CCCR"/>
</dbReference>
<name>A0A0M9VJX5_9FLAO</name>
<dbReference type="PANTHER" id="PTHR44154">
    <property type="entry name" value="QUINONE OXIDOREDUCTASE"/>
    <property type="match status" value="1"/>
</dbReference>
<accession>A0A0M9VJX5</accession>
<evidence type="ECO:0000259" key="2">
    <source>
        <dbReference type="SMART" id="SM00829"/>
    </source>
</evidence>
<dbReference type="GO" id="GO:0016491">
    <property type="term" value="F:oxidoreductase activity"/>
    <property type="evidence" value="ECO:0007669"/>
    <property type="project" value="InterPro"/>
</dbReference>
<dbReference type="PANTHER" id="PTHR44154:SF1">
    <property type="entry name" value="QUINONE OXIDOREDUCTASE"/>
    <property type="match status" value="1"/>
</dbReference>
<sequence>MQALVMTAVGGPEVLQMQSVPSPIIKEPHEILIRVMAAGVNPADFRVRKRMPPSTDWELPKNGIILGLEGAGIVEAVGSDVSRFKVGDEVYYFDGGFIGSQGNYAQFKTVNEYYVAHKPSTLSFAQAAALPVVAITSWEALHDRANLQPRDYLLVQGGAGGLGHIGIQLAKISGARVATTVSTDEKAELVKNLGADHIIMYRNENVGESLQKWTGKDGVDVVYDTVGDGAFSQSVDLLTTYGRLVTAAYPTSWPNGDIFAPALKNIQISFEAMGHALASHESRIVQTQILEAVAKYVDDGQMAVVLGRTYPLIEAGEAQRALESGEITGRVSLEIPH</sequence>
<dbReference type="Proteomes" id="UP000037755">
    <property type="component" value="Unassembled WGS sequence"/>
</dbReference>
<dbReference type="PATRIC" id="fig|1202724.3.peg.1399"/>
<evidence type="ECO:0000256" key="1">
    <source>
        <dbReference type="ARBA" id="ARBA00022857"/>
    </source>
</evidence>
<organism evidence="3 4">
    <name type="scientific">Flavobacterium akiainvivens</name>
    <dbReference type="NCBI Taxonomy" id="1202724"/>
    <lineage>
        <taxon>Bacteria</taxon>
        <taxon>Pseudomonadati</taxon>
        <taxon>Bacteroidota</taxon>
        <taxon>Flavobacteriia</taxon>
        <taxon>Flavobacteriales</taxon>
        <taxon>Flavobacteriaceae</taxon>
        <taxon>Flavobacterium</taxon>
    </lineage>
</organism>
<dbReference type="STRING" id="1202724.AM493_06725"/>
<dbReference type="Gene3D" id="3.90.180.10">
    <property type="entry name" value="Medium-chain alcohol dehydrogenases, catalytic domain"/>
    <property type="match status" value="1"/>
</dbReference>
<dbReference type="InterPro" id="IPR011032">
    <property type="entry name" value="GroES-like_sf"/>
</dbReference>
<evidence type="ECO:0000313" key="3">
    <source>
        <dbReference type="EMBL" id="KOS08240.1"/>
    </source>
</evidence>
<dbReference type="Pfam" id="PF08240">
    <property type="entry name" value="ADH_N"/>
    <property type="match status" value="1"/>
</dbReference>
<dbReference type="Pfam" id="PF00107">
    <property type="entry name" value="ADH_zinc_N"/>
    <property type="match status" value="1"/>
</dbReference>
<protein>
    <recommendedName>
        <fullName evidence="2">Enoyl reductase (ER) domain-containing protein</fullName>
    </recommendedName>
</protein>
<feature type="domain" description="Enoyl reductase (ER)" evidence="2">
    <location>
        <begin position="10"/>
        <end position="333"/>
    </location>
</feature>
<keyword evidence="4" id="KW-1185">Reference proteome</keyword>
<dbReference type="InterPro" id="IPR013154">
    <property type="entry name" value="ADH-like_N"/>
</dbReference>
<gene>
    <name evidence="3" type="ORF">AM493_06725</name>
</gene>
<comment type="caution">
    <text evidence="3">The sequence shown here is derived from an EMBL/GenBank/DDBJ whole genome shotgun (WGS) entry which is preliminary data.</text>
</comment>
<dbReference type="SUPFAM" id="SSF51735">
    <property type="entry name" value="NAD(P)-binding Rossmann-fold domains"/>
    <property type="match status" value="1"/>
</dbReference>